<dbReference type="EC" id="2.6.1.85" evidence="2"/>
<dbReference type="EC" id="4.1.3.38" evidence="2"/>
<sequence length="579" mass="66245">MKPHLIFDFANEDGQEQSLSFADPIHILQTDKVEEIPDIFKQVEKALNNNFHVAGYVSYEAAPAFDPAFQVNNKTAIPLVWFGIFDHPSHTSKTTTEDKYEISNWKSETNIKNYEQSLKKIKEAIEEGFTYQVNFTSRLHAHFSGNDRLFYEQLKQNQASSYSAYLNTGRFRILSASPELFFRVKDGRITTKPMKGTAQRGFTLQSDNELANRLQLSEKERAENLMIVDLLRNDIGRIAKTGTVQVPKLFEVETYPTVHQMTSTIEADLEDNLSVYDWFQALFPCGSITGAPKISTMKYIANLESSARNVYCGAIGYIKPNREAVFNVPIRTVLIDTETNQAVYGVGGGITWDSTVEGEYEELLTKAKLLTANRPVFQLLESLRLENGKYPLLAYHLKRLEDSAKYFQFPLKIEKVKVQLETFANQNAHKLYKIRLLVSESGELMLESQDVKQAEKTVVCTISKIPVDMQNPFLYHKTTYREFYNKHMEGMPSNAYSALLWNEREELTEFITGNLVVAIDGKLYTPPVKSGLLAGTFRQSLLDKKIIQEKILLKKDLPKFDQIWFVNSVRGWIEVEHII</sequence>
<dbReference type="InterPro" id="IPR036038">
    <property type="entry name" value="Aminotransferase-like"/>
</dbReference>
<dbReference type="GO" id="GO:0046820">
    <property type="term" value="F:4-amino-4-deoxychorismate synthase activity"/>
    <property type="evidence" value="ECO:0007669"/>
    <property type="project" value="UniProtKB-EC"/>
</dbReference>
<dbReference type="InterPro" id="IPR019999">
    <property type="entry name" value="Anth_synth_I-like"/>
</dbReference>
<dbReference type="Pfam" id="PF00425">
    <property type="entry name" value="Chorismate_bind"/>
    <property type="match status" value="1"/>
</dbReference>
<dbReference type="InterPro" id="IPR015890">
    <property type="entry name" value="Chorismate_C"/>
</dbReference>
<dbReference type="InterPro" id="IPR005802">
    <property type="entry name" value="ADC_synth_comp_1"/>
</dbReference>
<reference evidence="2 3" key="1">
    <citation type="submission" date="2020-08" db="EMBL/GenBank/DDBJ databases">
        <title>Genomic Encyclopedia of Type Strains, Phase IV (KMG-IV): sequencing the most valuable type-strain genomes for metagenomic binning, comparative biology and taxonomic classification.</title>
        <authorList>
            <person name="Goeker M."/>
        </authorList>
    </citation>
    <scope>NUCLEOTIDE SEQUENCE [LARGE SCALE GENOMIC DNA]</scope>
    <source>
        <strain evidence="2 3">DSM 19612</strain>
    </source>
</reference>
<dbReference type="PANTHER" id="PTHR11236:SF50">
    <property type="entry name" value="AMINODEOXYCHORISMATE SYNTHASE COMPONENT 1"/>
    <property type="match status" value="1"/>
</dbReference>
<keyword evidence="3" id="KW-1185">Reference proteome</keyword>
<protein>
    <submittedName>
        <fullName evidence="2">Para-aminobenzoate synthetase/4-amino-4-deoxychorismate lyase</fullName>
        <ecNumber evidence="2">2.6.1.85</ecNumber>
        <ecNumber evidence="2">4.1.3.38</ecNumber>
    </submittedName>
</protein>
<dbReference type="InterPro" id="IPR005801">
    <property type="entry name" value="ADC_synthase"/>
</dbReference>
<dbReference type="GO" id="GO:0000162">
    <property type="term" value="P:L-tryptophan biosynthetic process"/>
    <property type="evidence" value="ECO:0007669"/>
    <property type="project" value="TreeGrafter"/>
</dbReference>
<evidence type="ECO:0000259" key="1">
    <source>
        <dbReference type="Pfam" id="PF00425"/>
    </source>
</evidence>
<dbReference type="InterPro" id="IPR001544">
    <property type="entry name" value="Aminotrans_IV"/>
</dbReference>
<evidence type="ECO:0000313" key="3">
    <source>
        <dbReference type="Proteomes" id="UP000581688"/>
    </source>
</evidence>
<name>A0A841Q4Z0_9BACI</name>
<dbReference type="PRINTS" id="PR00095">
    <property type="entry name" value="ANTSNTHASEI"/>
</dbReference>
<feature type="domain" description="Chorismate-utilising enzyme C-terminal" evidence="1">
    <location>
        <begin position="112"/>
        <end position="366"/>
    </location>
</feature>
<dbReference type="RefSeq" id="WP_246199982.1">
    <property type="nucleotide sequence ID" value="NZ_CADDWK010000006.1"/>
</dbReference>
<dbReference type="Gene3D" id="3.30.470.10">
    <property type="match status" value="1"/>
</dbReference>
<keyword evidence="2" id="KW-0032">Aminotransferase</keyword>
<accession>A0A841Q4Z0</accession>
<dbReference type="Gene3D" id="3.60.120.10">
    <property type="entry name" value="Anthranilate synthase"/>
    <property type="match status" value="1"/>
</dbReference>
<gene>
    <name evidence="2" type="ORF">HNQ94_001968</name>
</gene>
<comment type="caution">
    <text evidence="2">The sequence shown here is derived from an EMBL/GenBank/DDBJ whole genome shotgun (WGS) entry which is preliminary data.</text>
</comment>
<proteinExistence type="predicted"/>
<dbReference type="GO" id="GO:0009396">
    <property type="term" value="P:folic acid-containing compound biosynthetic process"/>
    <property type="evidence" value="ECO:0007669"/>
    <property type="project" value="InterPro"/>
</dbReference>
<dbReference type="EMBL" id="JACHGH010000005">
    <property type="protein sequence ID" value="MBB6453519.1"/>
    <property type="molecule type" value="Genomic_DNA"/>
</dbReference>
<dbReference type="PANTHER" id="PTHR11236">
    <property type="entry name" value="AMINOBENZOATE/ANTHRANILATE SYNTHASE"/>
    <property type="match status" value="1"/>
</dbReference>
<dbReference type="SUPFAM" id="SSF56322">
    <property type="entry name" value="ADC synthase"/>
    <property type="match status" value="1"/>
</dbReference>
<dbReference type="InterPro" id="IPR043132">
    <property type="entry name" value="BCAT-like_C"/>
</dbReference>
<dbReference type="Gene3D" id="3.20.10.10">
    <property type="entry name" value="D-amino Acid Aminotransferase, subunit A, domain 2"/>
    <property type="match status" value="1"/>
</dbReference>
<dbReference type="GO" id="GO:0008696">
    <property type="term" value="F:4-amino-4-deoxychorismate lyase activity"/>
    <property type="evidence" value="ECO:0007669"/>
    <property type="project" value="UniProtKB-EC"/>
</dbReference>
<dbReference type="NCBIfam" id="TIGR00553">
    <property type="entry name" value="pabB"/>
    <property type="match status" value="1"/>
</dbReference>
<evidence type="ECO:0000313" key="2">
    <source>
        <dbReference type="EMBL" id="MBB6453519.1"/>
    </source>
</evidence>
<dbReference type="SUPFAM" id="SSF56752">
    <property type="entry name" value="D-aminoacid aminotransferase-like PLP-dependent enzymes"/>
    <property type="match status" value="1"/>
</dbReference>
<dbReference type="Pfam" id="PF01063">
    <property type="entry name" value="Aminotran_4"/>
    <property type="match status" value="1"/>
</dbReference>
<organism evidence="2 3">
    <name type="scientific">Salirhabdus euzebyi</name>
    <dbReference type="NCBI Taxonomy" id="394506"/>
    <lineage>
        <taxon>Bacteria</taxon>
        <taxon>Bacillati</taxon>
        <taxon>Bacillota</taxon>
        <taxon>Bacilli</taxon>
        <taxon>Bacillales</taxon>
        <taxon>Bacillaceae</taxon>
        <taxon>Salirhabdus</taxon>
    </lineage>
</organism>
<keyword evidence="2" id="KW-0808">Transferase</keyword>
<keyword evidence="2" id="KW-0456">Lyase</keyword>
<dbReference type="Proteomes" id="UP000581688">
    <property type="component" value="Unassembled WGS sequence"/>
</dbReference>
<dbReference type="AlphaFoldDB" id="A0A841Q4Z0"/>
<dbReference type="InterPro" id="IPR043131">
    <property type="entry name" value="BCAT-like_N"/>
</dbReference>